<protein>
    <submittedName>
        <fullName evidence="1">Uncharacterized protein</fullName>
    </submittedName>
</protein>
<organism evidence="1 2">
    <name type="scientific">Symbiodinium pilosum</name>
    <name type="common">Dinoflagellate</name>
    <dbReference type="NCBI Taxonomy" id="2952"/>
    <lineage>
        <taxon>Eukaryota</taxon>
        <taxon>Sar</taxon>
        <taxon>Alveolata</taxon>
        <taxon>Dinophyceae</taxon>
        <taxon>Suessiales</taxon>
        <taxon>Symbiodiniaceae</taxon>
        <taxon>Symbiodinium</taxon>
    </lineage>
</organism>
<evidence type="ECO:0000313" key="2">
    <source>
        <dbReference type="Proteomes" id="UP000649617"/>
    </source>
</evidence>
<dbReference type="EMBL" id="CAJNIZ010015736">
    <property type="protein sequence ID" value="CAE7377183.1"/>
    <property type="molecule type" value="Genomic_DNA"/>
</dbReference>
<comment type="caution">
    <text evidence="1">The sequence shown here is derived from an EMBL/GenBank/DDBJ whole genome shotgun (WGS) entry which is preliminary data.</text>
</comment>
<keyword evidence="2" id="KW-1185">Reference proteome</keyword>
<evidence type="ECO:0000313" key="1">
    <source>
        <dbReference type="EMBL" id="CAE7377183.1"/>
    </source>
</evidence>
<proteinExistence type="predicted"/>
<accession>A0A812QBG0</accession>
<sequence>MLRCRRSERRLRLWPVLSNSWARTDSLPRGRDAGYQFQNVGPLVGCPPSLWIYFVGSSVVPNRCPWQVQEVMLLFEQLCDVTQSYSLLNSASGCVATKRDESDHVSNPDSSEDRLTVQEVFERYDLIVAMDEETQTRVAALAGDSSRLCCLSDFLDVCSLQDQLCQLNLLWDRKGLTCSVRPDAGSVECARNLTDLGLDQLDSSDVLLVAQALAVAGLERFLISLFPQSLKDRLHPYLVPKGL</sequence>
<dbReference type="OrthoDB" id="437717at2759"/>
<gene>
    <name evidence="1" type="ORF">SPIL2461_LOCUS9167</name>
</gene>
<dbReference type="Proteomes" id="UP000649617">
    <property type="component" value="Unassembled WGS sequence"/>
</dbReference>
<dbReference type="AlphaFoldDB" id="A0A812QBG0"/>
<name>A0A812QBG0_SYMPI</name>
<reference evidence="1" key="1">
    <citation type="submission" date="2021-02" db="EMBL/GenBank/DDBJ databases">
        <authorList>
            <person name="Dougan E. K."/>
            <person name="Rhodes N."/>
            <person name="Thang M."/>
            <person name="Chan C."/>
        </authorList>
    </citation>
    <scope>NUCLEOTIDE SEQUENCE</scope>
</reference>